<keyword evidence="15" id="KW-1185">Reference proteome</keyword>
<dbReference type="Pfam" id="PF13901">
    <property type="entry name" value="RH_dom"/>
    <property type="match status" value="1"/>
</dbReference>
<dbReference type="CDD" id="cd17679">
    <property type="entry name" value="RUN_PLEKHM1"/>
    <property type="match status" value="1"/>
</dbReference>
<feature type="compositionally biased region" description="Polar residues" evidence="11">
    <location>
        <begin position="233"/>
        <end position="242"/>
    </location>
</feature>
<evidence type="ECO:0000256" key="7">
    <source>
        <dbReference type="ARBA" id="ARBA00022771"/>
    </source>
</evidence>
<dbReference type="KEGG" id="sfm:108924849"/>
<evidence type="ECO:0000256" key="11">
    <source>
        <dbReference type="SAM" id="MobiDB-lite"/>
    </source>
</evidence>
<dbReference type="PANTHER" id="PTHR12326">
    <property type="entry name" value="PLECKSTRIN HOMOLOGY DOMAIN CONTAINING PROTEIN"/>
    <property type="match status" value="1"/>
</dbReference>
<evidence type="ECO:0000256" key="1">
    <source>
        <dbReference type="ARBA" id="ARBA00004603"/>
    </source>
</evidence>
<evidence type="ECO:0000259" key="13">
    <source>
        <dbReference type="PROSITE" id="PS50826"/>
    </source>
</evidence>
<evidence type="ECO:0000256" key="8">
    <source>
        <dbReference type="ARBA" id="ARBA00022833"/>
    </source>
</evidence>
<reference evidence="14" key="2">
    <citation type="submission" date="2025-08" db="UniProtKB">
        <authorList>
            <consortium name="Ensembl"/>
        </authorList>
    </citation>
    <scope>IDENTIFICATION</scope>
</reference>
<feature type="domain" description="RUN" evidence="13">
    <location>
        <begin position="48"/>
        <end position="190"/>
    </location>
</feature>
<keyword evidence="9" id="KW-0072">Autophagy</keyword>
<keyword evidence="3" id="KW-0597">Phosphoprotein</keyword>
<name>A0A8C9RKN7_SCLFO</name>
<evidence type="ECO:0000256" key="5">
    <source>
        <dbReference type="ARBA" id="ARBA00022737"/>
    </source>
</evidence>
<dbReference type="PANTHER" id="PTHR12326:SF5">
    <property type="entry name" value="PLECKSTRIN HOMOLOGY DOMAIN-CONTAINING FAMILY M MEMBER 1"/>
    <property type="match status" value="1"/>
</dbReference>
<feature type="region of interest" description="Disordered" evidence="11">
    <location>
        <begin position="212"/>
        <end position="302"/>
    </location>
</feature>
<comment type="subcellular location">
    <subcellularLocation>
        <location evidence="1">Late endosome</location>
    </subcellularLocation>
    <subcellularLocation>
        <location evidence="2">Lysosome membrane</location>
    </subcellularLocation>
</comment>
<dbReference type="CTD" id="9842"/>
<dbReference type="Gene3D" id="1.20.58.900">
    <property type="match status" value="1"/>
</dbReference>
<keyword evidence="5" id="KW-0677">Repeat</keyword>
<feature type="domain" description="PH" evidence="12">
    <location>
        <begin position="729"/>
        <end position="760"/>
    </location>
</feature>
<evidence type="ECO:0000256" key="9">
    <source>
        <dbReference type="ARBA" id="ARBA00023006"/>
    </source>
</evidence>
<dbReference type="RefSeq" id="XP_018591987.1">
    <property type="nucleotide sequence ID" value="XM_018736471.2"/>
</dbReference>
<dbReference type="InterPro" id="IPR011993">
    <property type="entry name" value="PH-like_dom_sf"/>
</dbReference>
<dbReference type="PROSITE" id="PS50826">
    <property type="entry name" value="RUN"/>
    <property type="match status" value="1"/>
</dbReference>
<dbReference type="OrthoDB" id="62364at2759"/>
<evidence type="ECO:0000256" key="6">
    <source>
        <dbReference type="ARBA" id="ARBA00022753"/>
    </source>
</evidence>
<keyword evidence="8" id="KW-0862">Zinc</keyword>
<keyword evidence="10" id="KW-0458">Lysosome</keyword>
<feature type="region of interest" description="Disordered" evidence="11">
    <location>
        <begin position="626"/>
        <end position="648"/>
    </location>
</feature>
<dbReference type="SMART" id="SM00593">
    <property type="entry name" value="RUN"/>
    <property type="match status" value="1"/>
</dbReference>
<feature type="domain" description="PH" evidence="12">
    <location>
        <begin position="517"/>
        <end position="608"/>
    </location>
</feature>
<dbReference type="InterPro" id="IPR025258">
    <property type="entry name" value="RH_dom"/>
</dbReference>
<dbReference type="RefSeq" id="XP_018591990.1">
    <property type="nucleotide sequence ID" value="XM_018736474.2"/>
</dbReference>
<dbReference type="InterPro" id="IPR037213">
    <property type="entry name" value="Run_dom_sf"/>
</dbReference>
<sequence>MTGGAMLSTHTSENGPEPKDVKQWIKSKIALSLKALQKRCVTTDTVVTSDDADANLLCCALEAVFIHGIKSKYIRTEVGGRGRKVGPRGPLPQPVFWTLLKSVTHRDVISELENLNFINTDVGRCRAWVRLALNDGLVECYLASLLRENSKLVGYYQPTALMLDPEEREVLLSYLQGLGSLTFQLSYKSAVLNEWTATPLALAGLCPADSVEPPPPTAGSTCPQAPKRKESWDTVSQSSGSSDVVEVQRGPGRPVVSAGGRTQLTSSNLSLDTTGSSQLSSSLSSDSLLQGNGHKSPDKEPWLTDLDITAAAEDSGKALQQCPALVGFAEATHFSEESMQDESGLSSLLPEHLSEVAASSGSDSDPQQPQSLLGEPEHPAPCETARCAAPNDEVPNREASSIALLRPPPQRPEVQLQAPCPEGPVRLQRSESTLSRKTSVESLHSPTSGFPKCRSWISEDDFYKPQLEEAAEPEEGPCPSAEQASGTPSPIMELQSPQSPPSVVHRRQMGLSNPFRGLLKLGHLERRGAVGIWRRYYCELSPFELRLYQNDEERTCCENCSLLRCEDICTPTPEGRFELAFPGRRLLLRAASRDEAEDWVDRIVEAVNKCRQPAHRDDEWQVLEASAPPPDTAVTPGKSTPPSPEHAAPELVELDWTRPTEPEPDAIKEAVLYQCVDDWTWTPLIFSLSLEALKVFQVREGRKVLRFTHPIECVRDVVPDALLGSPAFFKVLTARETLKLRAQSEQEARSWRGLIRGALDSYLDTCEDAASAGVSSQGGNIHRLVQHSLREDATLLPHLYTVPTEKGLDAQNFKCAGCPKQIGFSFGKARLCEFSGQYYCESCHHGDTIIIPSRVVHNWDLVAREVSRPALRLLATVAVEPLLDLEALNPALREHAEPMALVHVLRQRLRLLGDYLLACRSGALRRIQPRLDQRNYLLESCSLYSVTDLRQIADGQYEPFLHSLIQFGSTHVYQCDLCTQRGFICQICNANKIIFPFEFDTTTRCKVCKTVYHSSCKAEQPSCPRCLRLQKYLEREMQD</sequence>
<dbReference type="Proteomes" id="UP000694397">
    <property type="component" value="Chromosome 3"/>
</dbReference>
<gene>
    <name evidence="14" type="primary">PLEKHM1</name>
    <name evidence="14" type="synonym">plekhm1</name>
</gene>
<evidence type="ECO:0000313" key="14">
    <source>
        <dbReference type="Ensembl" id="ENSSFOP00015014267.1"/>
    </source>
</evidence>
<dbReference type="GO" id="GO:0008270">
    <property type="term" value="F:zinc ion binding"/>
    <property type="evidence" value="ECO:0007669"/>
    <property type="project" value="UniProtKB-KW"/>
</dbReference>
<dbReference type="Pfam" id="PF02759">
    <property type="entry name" value="RUN"/>
    <property type="match status" value="1"/>
</dbReference>
<feature type="compositionally biased region" description="Polar residues" evidence="11">
    <location>
        <begin position="430"/>
        <end position="448"/>
    </location>
</feature>
<evidence type="ECO:0000259" key="12">
    <source>
        <dbReference type="PROSITE" id="PS50003"/>
    </source>
</evidence>
<protein>
    <submittedName>
        <fullName evidence="14">Pleckstrin homology domain containing, family M (with RUN domain) member 1</fullName>
    </submittedName>
</protein>
<organism evidence="14 15">
    <name type="scientific">Scleropages formosus</name>
    <name type="common">Asian bonytongue</name>
    <name type="synonym">Osteoglossum formosum</name>
    <dbReference type="NCBI Taxonomy" id="113540"/>
    <lineage>
        <taxon>Eukaryota</taxon>
        <taxon>Metazoa</taxon>
        <taxon>Chordata</taxon>
        <taxon>Craniata</taxon>
        <taxon>Vertebrata</taxon>
        <taxon>Euteleostomi</taxon>
        <taxon>Actinopterygii</taxon>
        <taxon>Neopterygii</taxon>
        <taxon>Teleostei</taxon>
        <taxon>Osteoglossocephala</taxon>
        <taxon>Osteoglossomorpha</taxon>
        <taxon>Osteoglossiformes</taxon>
        <taxon>Osteoglossidae</taxon>
        <taxon>Scleropages</taxon>
    </lineage>
</organism>
<dbReference type="SUPFAM" id="SSF50729">
    <property type="entry name" value="PH domain-like"/>
    <property type="match status" value="2"/>
</dbReference>
<dbReference type="Ensembl" id="ENSSFOT00015014439.2">
    <property type="protein sequence ID" value="ENSSFOP00015014267.1"/>
    <property type="gene ID" value="ENSSFOG00015009202.2"/>
</dbReference>
<dbReference type="SMART" id="SM01175">
    <property type="entry name" value="DUF4206"/>
    <property type="match status" value="1"/>
</dbReference>
<evidence type="ECO:0000256" key="3">
    <source>
        <dbReference type="ARBA" id="ARBA00022553"/>
    </source>
</evidence>
<dbReference type="GO" id="GO:0005765">
    <property type="term" value="C:lysosomal membrane"/>
    <property type="evidence" value="ECO:0007669"/>
    <property type="project" value="UniProtKB-SubCell"/>
</dbReference>
<dbReference type="InterPro" id="IPR047326">
    <property type="entry name" value="RUN_PLEKHM1"/>
</dbReference>
<feature type="region of interest" description="Disordered" evidence="11">
    <location>
        <begin position="468"/>
        <end position="505"/>
    </location>
</feature>
<keyword evidence="7" id="KW-0863">Zinc-finger</keyword>
<dbReference type="RefSeq" id="XP_029106327.1">
    <property type="nucleotide sequence ID" value="XM_029250494.1"/>
</dbReference>
<dbReference type="Gene3D" id="2.30.29.30">
    <property type="entry name" value="Pleckstrin-homology domain (PH domain)/Phosphotyrosine-binding domain (PTB)"/>
    <property type="match status" value="1"/>
</dbReference>
<evidence type="ECO:0000313" key="15">
    <source>
        <dbReference type="Proteomes" id="UP000694397"/>
    </source>
</evidence>
<reference evidence="14 15" key="1">
    <citation type="submission" date="2019-04" db="EMBL/GenBank/DDBJ databases">
        <authorList>
            <consortium name="Wellcome Sanger Institute Data Sharing"/>
        </authorList>
    </citation>
    <scope>NUCLEOTIDE SEQUENCE [LARGE SCALE GENOMIC DNA]</scope>
</reference>
<dbReference type="AlphaFoldDB" id="A0A8C9RKN7"/>
<dbReference type="InterPro" id="IPR004012">
    <property type="entry name" value="Run_dom"/>
</dbReference>
<feature type="compositionally biased region" description="Low complexity" evidence="11">
    <location>
        <begin position="269"/>
        <end position="291"/>
    </location>
</feature>
<proteinExistence type="predicted"/>
<dbReference type="InterPro" id="IPR001849">
    <property type="entry name" value="PH_domain"/>
</dbReference>
<keyword evidence="4" id="KW-0479">Metal-binding</keyword>
<dbReference type="GeneTree" id="ENSGT00940000155111"/>
<dbReference type="GO" id="GO:0006914">
    <property type="term" value="P:autophagy"/>
    <property type="evidence" value="ECO:0007669"/>
    <property type="project" value="UniProtKB-KW"/>
</dbReference>
<reference evidence="14" key="3">
    <citation type="submission" date="2025-09" db="UniProtKB">
        <authorList>
            <consortium name="Ensembl"/>
        </authorList>
    </citation>
    <scope>IDENTIFICATION</scope>
</reference>
<dbReference type="GO" id="GO:0005770">
    <property type="term" value="C:late endosome"/>
    <property type="evidence" value="ECO:0007669"/>
    <property type="project" value="UniProtKB-SubCell"/>
</dbReference>
<evidence type="ECO:0000256" key="10">
    <source>
        <dbReference type="ARBA" id="ARBA00023228"/>
    </source>
</evidence>
<dbReference type="PROSITE" id="PS50003">
    <property type="entry name" value="PH_DOMAIN"/>
    <property type="match status" value="2"/>
</dbReference>
<accession>A0A8C9RKN7</accession>
<keyword evidence="6" id="KW-0967">Endosome</keyword>
<dbReference type="GeneID" id="108924849"/>
<evidence type="ECO:0000256" key="2">
    <source>
        <dbReference type="ARBA" id="ARBA00004656"/>
    </source>
</evidence>
<evidence type="ECO:0000256" key="4">
    <source>
        <dbReference type="ARBA" id="ARBA00022723"/>
    </source>
</evidence>
<dbReference type="SMART" id="SM00233">
    <property type="entry name" value="PH"/>
    <property type="match status" value="2"/>
</dbReference>
<dbReference type="InterPro" id="IPR051366">
    <property type="entry name" value="DEF8"/>
</dbReference>
<feature type="region of interest" description="Disordered" evidence="11">
    <location>
        <begin position="355"/>
        <end position="450"/>
    </location>
</feature>
<feature type="compositionally biased region" description="Low complexity" evidence="11">
    <location>
        <begin position="359"/>
        <end position="371"/>
    </location>
</feature>
<dbReference type="SUPFAM" id="SSF140741">
    <property type="entry name" value="RUN domain-like"/>
    <property type="match status" value="1"/>
</dbReference>
<dbReference type="Pfam" id="PF00169">
    <property type="entry name" value="PH"/>
    <property type="match status" value="1"/>
</dbReference>